<organism evidence="5 6">
    <name type="scientific">Rhizobium straminoryzae</name>
    <dbReference type="NCBI Taxonomy" id="1387186"/>
    <lineage>
        <taxon>Bacteria</taxon>
        <taxon>Pseudomonadati</taxon>
        <taxon>Pseudomonadota</taxon>
        <taxon>Alphaproteobacteria</taxon>
        <taxon>Hyphomicrobiales</taxon>
        <taxon>Rhizobiaceae</taxon>
        <taxon>Rhizobium/Agrobacterium group</taxon>
        <taxon>Rhizobium</taxon>
    </lineage>
</organism>
<protein>
    <submittedName>
        <fullName evidence="5">Helix-turn-helix transcriptional regulator</fullName>
    </submittedName>
</protein>
<evidence type="ECO:0000256" key="2">
    <source>
        <dbReference type="ARBA" id="ARBA00023125"/>
    </source>
</evidence>
<sequence>MARQLAEPIGLAALVQFAGTNKTTLISRFHKAFGCGPLTWRRNRRMAEAARLLREGQQSISDIAATVGYENSNNFSTAFRAIHGQSPRAYRNKAARKENA</sequence>
<keyword evidence="1" id="KW-0805">Transcription regulation</keyword>
<keyword evidence="3" id="KW-0804">Transcription</keyword>
<feature type="domain" description="HTH araC/xylS-type" evidence="4">
    <location>
        <begin position="1"/>
        <end position="93"/>
    </location>
</feature>
<dbReference type="Gene3D" id="1.10.10.60">
    <property type="entry name" value="Homeodomain-like"/>
    <property type="match status" value="2"/>
</dbReference>
<dbReference type="PROSITE" id="PS00041">
    <property type="entry name" value="HTH_ARAC_FAMILY_1"/>
    <property type="match status" value="1"/>
</dbReference>
<dbReference type="SUPFAM" id="SSF46689">
    <property type="entry name" value="Homeodomain-like"/>
    <property type="match status" value="1"/>
</dbReference>
<dbReference type="InterPro" id="IPR050204">
    <property type="entry name" value="AraC_XylS_family_regulators"/>
</dbReference>
<dbReference type="PROSITE" id="PS01124">
    <property type="entry name" value="HTH_ARAC_FAMILY_2"/>
    <property type="match status" value="1"/>
</dbReference>
<evidence type="ECO:0000256" key="1">
    <source>
        <dbReference type="ARBA" id="ARBA00023015"/>
    </source>
</evidence>
<dbReference type="GO" id="GO:0043565">
    <property type="term" value="F:sequence-specific DNA binding"/>
    <property type="evidence" value="ECO:0007669"/>
    <property type="project" value="InterPro"/>
</dbReference>
<dbReference type="InterPro" id="IPR020449">
    <property type="entry name" value="Tscrpt_reg_AraC-type_HTH"/>
</dbReference>
<name>A0A549T0A5_9HYPH</name>
<evidence type="ECO:0000313" key="5">
    <source>
        <dbReference type="EMBL" id="TRL35299.1"/>
    </source>
</evidence>
<dbReference type="InterPro" id="IPR009057">
    <property type="entry name" value="Homeodomain-like_sf"/>
</dbReference>
<comment type="caution">
    <text evidence="5">The sequence shown here is derived from an EMBL/GenBank/DDBJ whole genome shotgun (WGS) entry which is preliminary data.</text>
</comment>
<reference evidence="5 6" key="1">
    <citation type="submission" date="2019-07" db="EMBL/GenBank/DDBJ databases">
        <title>Ln-dependent methylotrophs.</title>
        <authorList>
            <person name="Tani A."/>
        </authorList>
    </citation>
    <scope>NUCLEOTIDE SEQUENCE [LARGE SCALE GENOMIC DNA]</scope>
    <source>
        <strain evidence="5 6">SM12</strain>
    </source>
</reference>
<dbReference type="GO" id="GO:0003700">
    <property type="term" value="F:DNA-binding transcription factor activity"/>
    <property type="evidence" value="ECO:0007669"/>
    <property type="project" value="InterPro"/>
</dbReference>
<proteinExistence type="predicted"/>
<evidence type="ECO:0000256" key="3">
    <source>
        <dbReference type="ARBA" id="ARBA00023163"/>
    </source>
</evidence>
<dbReference type="InterPro" id="IPR018062">
    <property type="entry name" value="HTH_AraC-typ_CS"/>
</dbReference>
<accession>A0A549T0A5</accession>
<dbReference type="PANTHER" id="PTHR46796">
    <property type="entry name" value="HTH-TYPE TRANSCRIPTIONAL ACTIVATOR RHAS-RELATED"/>
    <property type="match status" value="1"/>
</dbReference>
<dbReference type="Pfam" id="PF12833">
    <property type="entry name" value="HTH_18"/>
    <property type="match status" value="1"/>
</dbReference>
<keyword evidence="6" id="KW-1185">Reference proteome</keyword>
<dbReference type="InterPro" id="IPR018060">
    <property type="entry name" value="HTH_AraC"/>
</dbReference>
<gene>
    <name evidence="5" type="ORF">FNA46_20485</name>
</gene>
<evidence type="ECO:0000313" key="6">
    <source>
        <dbReference type="Proteomes" id="UP000316801"/>
    </source>
</evidence>
<dbReference type="Proteomes" id="UP000316801">
    <property type="component" value="Unassembled WGS sequence"/>
</dbReference>
<dbReference type="AlphaFoldDB" id="A0A549T0A5"/>
<keyword evidence="2" id="KW-0238">DNA-binding</keyword>
<dbReference type="SMART" id="SM00342">
    <property type="entry name" value="HTH_ARAC"/>
    <property type="match status" value="1"/>
</dbReference>
<dbReference type="EMBL" id="VJMG01000067">
    <property type="protein sequence ID" value="TRL35299.1"/>
    <property type="molecule type" value="Genomic_DNA"/>
</dbReference>
<evidence type="ECO:0000259" key="4">
    <source>
        <dbReference type="PROSITE" id="PS01124"/>
    </source>
</evidence>
<dbReference type="PRINTS" id="PR00032">
    <property type="entry name" value="HTHARAC"/>
</dbReference>